<feature type="chain" id="PRO_5046285427" evidence="1">
    <location>
        <begin position="20"/>
        <end position="160"/>
    </location>
</feature>
<sequence length="160" mass="17349">MTRRHVPAALALLTATLLATTGTLDTVHALTLPAGALVMWHAWHALGTGTESGWAPAPSEQRHGARHDVTDLGWAALTRDGRVSARVTRRVTAIAAHRLAPHGIDLADPTHRDAAAALLGPDVIDQIRSRRPPTPRTLHRWLDALERIPPTPTRPGRHPR</sequence>
<name>A0ABX2A842_9MICO</name>
<proteinExistence type="predicted"/>
<organism evidence="2 3">
    <name type="scientific">Isoptericola halotolerans</name>
    <dbReference type="NCBI Taxonomy" id="300560"/>
    <lineage>
        <taxon>Bacteria</taxon>
        <taxon>Bacillati</taxon>
        <taxon>Actinomycetota</taxon>
        <taxon>Actinomycetes</taxon>
        <taxon>Micrococcales</taxon>
        <taxon>Promicromonosporaceae</taxon>
        <taxon>Isoptericola</taxon>
    </lineage>
</organism>
<accession>A0ABX2A842</accession>
<comment type="caution">
    <text evidence="2">The sequence shown here is derived from an EMBL/GenBank/DDBJ whole genome shotgun (WGS) entry which is preliminary data.</text>
</comment>
<feature type="signal peptide" evidence="1">
    <location>
        <begin position="1"/>
        <end position="19"/>
    </location>
</feature>
<dbReference type="RefSeq" id="WP_171784296.1">
    <property type="nucleotide sequence ID" value="NZ_BAAAML010000005.1"/>
</dbReference>
<reference evidence="2 3" key="1">
    <citation type="submission" date="2020-05" db="EMBL/GenBank/DDBJ databases">
        <title>Genomic Encyclopedia of Type Strains, Phase III (KMG-III): the genomes of soil and plant-associated and newly described type strains.</title>
        <authorList>
            <person name="Whitman W."/>
        </authorList>
    </citation>
    <scope>NUCLEOTIDE SEQUENCE [LARGE SCALE GENOMIC DNA]</scope>
    <source>
        <strain evidence="2 3">KCTC 19046</strain>
    </source>
</reference>
<dbReference type="EMBL" id="JABEZU010000003">
    <property type="protein sequence ID" value="NOV98075.1"/>
    <property type="molecule type" value="Genomic_DNA"/>
</dbReference>
<keyword evidence="3" id="KW-1185">Reference proteome</keyword>
<evidence type="ECO:0000256" key="1">
    <source>
        <dbReference type="SAM" id="SignalP"/>
    </source>
</evidence>
<dbReference type="Proteomes" id="UP000757540">
    <property type="component" value="Unassembled WGS sequence"/>
</dbReference>
<evidence type="ECO:0000313" key="3">
    <source>
        <dbReference type="Proteomes" id="UP000757540"/>
    </source>
</evidence>
<evidence type="ECO:0000313" key="2">
    <source>
        <dbReference type="EMBL" id="NOV98075.1"/>
    </source>
</evidence>
<protein>
    <submittedName>
        <fullName evidence="2">Uncharacterized protein</fullName>
    </submittedName>
</protein>
<gene>
    <name evidence="2" type="ORF">HDG69_002660</name>
</gene>
<keyword evidence="1" id="KW-0732">Signal</keyword>